<dbReference type="AlphaFoldDB" id="A0A2P2CFV2"/>
<dbReference type="GO" id="GO:0006635">
    <property type="term" value="P:fatty acid beta-oxidation"/>
    <property type="evidence" value="ECO:0007669"/>
    <property type="project" value="TreeGrafter"/>
</dbReference>
<dbReference type="GO" id="GO:0016853">
    <property type="term" value="F:isomerase activity"/>
    <property type="evidence" value="ECO:0007669"/>
    <property type="project" value="UniProtKB-KW"/>
</dbReference>
<dbReference type="Gene3D" id="3.90.226.10">
    <property type="entry name" value="2-enoyl-CoA Hydratase, Chain A, domain 1"/>
    <property type="match status" value="1"/>
</dbReference>
<sequence length="243" mass="25580">MTGLVETRDDGSLRRVRLNRPERANALSPELVESLHAALDEAERDRVRGVVLEGSARHFCAGFDLGRLAEESDATLAHRFLRIGLLLERLASAPYVTLAVVTGSAVGAGADLAAACDHRLGTPEASFRFPGAGFGVVLGTARLASLVGPDLALELVAGRRLDGEQAAGAGLLSLCTPQDRLDGELGRIGALMDRVHPVSAPALLRATRPALDDGPLAALARSVAIPGLHHRLLEHTRTPTPTR</sequence>
<organism evidence="1">
    <name type="scientific">metagenome</name>
    <dbReference type="NCBI Taxonomy" id="256318"/>
    <lineage>
        <taxon>unclassified sequences</taxon>
        <taxon>metagenomes</taxon>
    </lineage>
</organism>
<dbReference type="Pfam" id="PF00378">
    <property type="entry name" value="ECH_1"/>
    <property type="match status" value="1"/>
</dbReference>
<reference evidence="1" key="1">
    <citation type="submission" date="2015-08" db="EMBL/GenBank/DDBJ databases">
        <authorList>
            <person name="Babu N.S."/>
            <person name="Beckwith C.J."/>
            <person name="Beseler K.G."/>
            <person name="Brison A."/>
            <person name="Carone J.V."/>
            <person name="Caskin T.P."/>
            <person name="Diamond M."/>
            <person name="Durham M.E."/>
            <person name="Foxe J.M."/>
            <person name="Go M."/>
            <person name="Henderson B.A."/>
            <person name="Jones I.B."/>
            <person name="McGettigan J.A."/>
            <person name="Micheletti S.J."/>
            <person name="Nasrallah M.E."/>
            <person name="Ortiz D."/>
            <person name="Piller C.R."/>
            <person name="Privatt S.R."/>
            <person name="Schneider S.L."/>
            <person name="Sharp S."/>
            <person name="Smith T.C."/>
            <person name="Stanton J.D."/>
            <person name="Ullery H.E."/>
            <person name="Wilson R.J."/>
            <person name="Serrano M.G."/>
            <person name="Buck G."/>
            <person name="Lee V."/>
            <person name="Wang Y."/>
            <person name="Carvalho R."/>
            <person name="Voegtly L."/>
            <person name="Shi R."/>
            <person name="Duckworth R."/>
            <person name="Johnson A."/>
            <person name="Loviza R."/>
            <person name="Walstead R."/>
            <person name="Shah Z."/>
            <person name="Kiflezghi M."/>
            <person name="Wade K."/>
            <person name="Ball S.L."/>
            <person name="Bradley K.W."/>
            <person name="Asai D.J."/>
            <person name="Bowman C.A."/>
            <person name="Russell D.A."/>
            <person name="Pope W.H."/>
            <person name="Jacobs-Sera D."/>
            <person name="Hendrix R.W."/>
            <person name="Hatfull G.F."/>
        </authorList>
    </citation>
    <scope>NUCLEOTIDE SEQUENCE</scope>
</reference>
<name>A0A2P2CFV2_9ZZZZ</name>
<keyword evidence="1" id="KW-0413">Isomerase</keyword>
<proteinExistence type="predicted"/>
<protein>
    <submittedName>
        <fullName evidence="1">Putative Enoyl-CoA hydratase/isomerase</fullName>
    </submittedName>
</protein>
<dbReference type="EMBL" id="CZKA01000084">
    <property type="protein sequence ID" value="CUR60801.1"/>
    <property type="molecule type" value="Genomic_DNA"/>
</dbReference>
<dbReference type="InterPro" id="IPR001753">
    <property type="entry name" value="Enoyl-CoA_hydra/iso"/>
</dbReference>
<dbReference type="InterPro" id="IPR029045">
    <property type="entry name" value="ClpP/crotonase-like_dom_sf"/>
</dbReference>
<dbReference type="SUPFAM" id="SSF52096">
    <property type="entry name" value="ClpP/crotonase"/>
    <property type="match status" value="1"/>
</dbReference>
<evidence type="ECO:0000313" key="1">
    <source>
        <dbReference type="EMBL" id="CUR60801.1"/>
    </source>
</evidence>
<dbReference type="PANTHER" id="PTHR11941">
    <property type="entry name" value="ENOYL-COA HYDRATASE-RELATED"/>
    <property type="match status" value="1"/>
</dbReference>
<accession>A0A2P2CFV2</accession>
<dbReference type="CDD" id="cd06558">
    <property type="entry name" value="crotonase-like"/>
    <property type="match status" value="1"/>
</dbReference>
<dbReference type="PANTHER" id="PTHR11941:SF54">
    <property type="entry name" value="ENOYL-COA HYDRATASE, MITOCHONDRIAL"/>
    <property type="match status" value="1"/>
</dbReference>
<gene>
    <name evidence="1" type="ORF">NOCA2850006</name>
</gene>